<dbReference type="PANTHER" id="PTHR30231">
    <property type="entry name" value="DNA POLYMERASE III SUBUNIT EPSILON"/>
    <property type="match status" value="1"/>
</dbReference>
<accession>A0ABN3MG60</accession>
<proteinExistence type="predicted"/>
<dbReference type="Gene3D" id="4.10.320.10">
    <property type="entry name" value="E3-binding domain"/>
    <property type="match status" value="1"/>
</dbReference>
<evidence type="ECO:0000256" key="4">
    <source>
        <dbReference type="ARBA" id="ARBA00023125"/>
    </source>
</evidence>
<keyword evidence="2" id="KW-0378">Hydrolase</keyword>
<dbReference type="SUPFAM" id="SSF158682">
    <property type="entry name" value="TerB-like"/>
    <property type="match status" value="1"/>
</dbReference>
<dbReference type="CDD" id="cd06127">
    <property type="entry name" value="DEDDh"/>
    <property type="match status" value="1"/>
</dbReference>
<dbReference type="Pfam" id="PF00929">
    <property type="entry name" value="RNase_T"/>
    <property type="match status" value="1"/>
</dbReference>
<evidence type="ECO:0000256" key="1">
    <source>
        <dbReference type="ARBA" id="ARBA00022722"/>
    </source>
</evidence>
<dbReference type="SMART" id="SM00479">
    <property type="entry name" value="EXOIII"/>
    <property type="match status" value="1"/>
</dbReference>
<dbReference type="Gene3D" id="3.40.50.10190">
    <property type="entry name" value="BRCT domain"/>
    <property type="match status" value="1"/>
</dbReference>
<gene>
    <name evidence="6" type="ORF">GCM10009858_44500</name>
</gene>
<evidence type="ECO:0000256" key="2">
    <source>
        <dbReference type="ARBA" id="ARBA00022801"/>
    </source>
</evidence>
<evidence type="ECO:0000313" key="6">
    <source>
        <dbReference type="EMBL" id="GAA2501373.1"/>
    </source>
</evidence>
<dbReference type="InterPro" id="IPR055370">
    <property type="entry name" value="Lsr2_DNA-bd"/>
</dbReference>
<keyword evidence="7" id="KW-1185">Reference proteome</keyword>
<evidence type="ECO:0000256" key="3">
    <source>
        <dbReference type="ARBA" id="ARBA00022839"/>
    </source>
</evidence>
<dbReference type="SUPFAM" id="SSF53098">
    <property type="entry name" value="Ribonuclease H-like"/>
    <property type="match status" value="1"/>
</dbReference>
<dbReference type="PANTHER" id="PTHR30231:SF4">
    <property type="entry name" value="PROTEIN NEN2"/>
    <property type="match status" value="1"/>
</dbReference>
<dbReference type="InterPro" id="IPR036397">
    <property type="entry name" value="RNaseH_sf"/>
</dbReference>
<sequence>MGIFHKFRRNKVIASVAQRFHPTPDLSSSGSSVTAPPLLAKVGTQPRFAVIDVETTGVSPKQHRILEIAVVTTDLQGRVLDEWSTRINPQGPVGATHIHGITDADVAHAPAFPNLIDGLNLRLKGAAIAAHNAKFDLAFLRAEYARAGWNMPFLPALCTLEASNYHLPGLDRRRLADCCWAIGTPLTSAHSALGDAQATAALVAAFMHPRLGRPPLPEHLELPQAAMNVMWPTEPSWAPHAHTTTARTFSARAQVVMARSAVTAPPPALVKMVEQFSLVDALDEGAPAGALPYLEKLAEVLEDGEVTAEEAADLAAVAEAHQLTKADVASANLAFVRALAYAALDDGKVSRAERSELQQISDLLAVNRKVLPALLDHAEDARNERLSAGLKGLPIDWAHGEPLRVGQKVVFTGCDETVRAHLEERSEKLGVRIINSVSAKTAMLVTDGAFDGVKAARARELGTRIVGPDLYAVLLGNLQPALVVRTETQPATVTPSTPRSPQEVTGAPAYIRGATNATSTGPFPADVRAWARANGHAVGTRGRLHADLIRAYEDATGQRVAADDRGRNPYNSRLQEDRLQRCAQAVALQRQGLSRAQICDQMGVGPDTVKILLRDGKFYGDPNSDPARAELAVRAADAGRHGQTRSEFQQELGLSVPKSEEAWRDSAVLHG</sequence>
<organism evidence="6 7">
    <name type="scientific">Terrabacter carboxydivorans</name>
    <dbReference type="NCBI Taxonomy" id="619730"/>
    <lineage>
        <taxon>Bacteria</taxon>
        <taxon>Bacillati</taxon>
        <taxon>Actinomycetota</taxon>
        <taxon>Actinomycetes</taxon>
        <taxon>Micrococcales</taxon>
        <taxon>Intrasporangiaceae</taxon>
        <taxon>Terrabacter</taxon>
    </lineage>
</organism>
<dbReference type="RefSeq" id="WP_344257296.1">
    <property type="nucleotide sequence ID" value="NZ_BAAARE010000033.1"/>
</dbReference>
<keyword evidence="3" id="KW-0269">Exonuclease</keyword>
<name>A0ABN3MG60_9MICO</name>
<feature type="domain" description="Exonuclease" evidence="5">
    <location>
        <begin position="47"/>
        <end position="212"/>
    </location>
</feature>
<dbReference type="InterPro" id="IPR036625">
    <property type="entry name" value="E3-bd_dom_sf"/>
</dbReference>
<keyword evidence="1" id="KW-0540">Nuclease</keyword>
<dbReference type="InterPro" id="IPR036420">
    <property type="entry name" value="BRCT_dom_sf"/>
</dbReference>
<dbReference type="Pfam" id="PF23359">
    <property type="entry name" value="Lsr2_DNA-bd"/>
    <property type="match status" value="1"/>
</dbReference>
<dbReference type="InterPro" id="IPR013520">
    <property type="entry name" value="Ribonucl_H"/>
</dbReference>
<evidence type="ECO:0000313" key="7">
    <source>
        <dbReference type="Proteomes" id="UP001500730"/>
    </source>
</evidence>
<dbReference type="InterPro" id="IPR029024">
    <property type="entry name" value="TerB-like"/>
</dbReference>
<dbReference type="Proteomes" id="UP001500730">
    <property type="component" value="Unassembled WGS sequence"/>
</dbReference>
<dbReference type="Gene3D" id="3.30.420.10">
    <property type="entry name" value="Ribonuclease H-like superfamily/Ribonuclease H"/>
    <property type="match status" value="1"/>
</dbReference>
<dbReference type="InterPro" id="IPR012337">
    <property type="entry name" value="RNaseH-like_sf"/>
</dbReference>
<comment type="caution">
    <text evidence="6">The sequence shown here is derived from an EMBL/GenBank/DDBJ whole genome shotgun (WGS) entry which is preliminary data.</text>
</comment>
<evidence type="ECO:0000259" key="5">
    <source>
        <dbReference type="SMART" id="SM00479"/>
    </source>
</evidence>
<keyword evidence="4" id="KW-0238">DNA-binding</keyword>
<dbReference type="EMBL" id="BAAARE010000033">
    <property type="protein sequence ID" value="GAA2501373.1"/>
    <property type="molecule type" value="Genomic_DNA"/>
</dbReference>
<reference evidence="6 7" key="1">
    <citation type="journal article" date="2019" name="Int. J. Syst. Evol. Microbiol.">
        <title>The Global Catalogue of Microorganisms (GCM) 10K type strain sequencing project: providing services to taxonomists for standard genome sequencing and annotation.</title>
        <authorList>
            <consortium name="The Broad Institute Genomics Platform"/>
            <consortium name="The Broad Institute Genome Sequencing Center for Infectious Disease"/>
            <person name="Wu L."/>
            <person name="Ma J."/>
        </authorList>
    </citation>
    <scope>NUCLEOTIDE SEQUENCE [LARGE SCALE GENOMIC DNA]</scope>
    <source>
        <strain evidence="6 7">JCM 16259</strain>
    </source>
</reference>
<protein>
    <recommendedName>
        <fullName evidence="5">Exonuclease domain-containing protein</fullName>
    </recommendedName>
</protein>
<dbReference type="SUPFAM" id="SSF52113">
    <property type="entry name" value="BRCT domain"/>
    <property type="match status" value="1"/>
</dbReference>